<organism evidence="1 2">
    <name type="scientific">Nematocida parisii (strain ERTm3)</name>
    <name type="common">Nematode killer fungus</name>
    <dbReference type="NCBI Taxonomy" id="935791"/>
    <lineage>
        <taxon>Eukaryota</taxon>
        <taxon>Fungi</taxon>
        <taxon>Fungi incertae sedis</taxon>
        <taxon>Microsporidia</taxon>
        <taxon>Nematocida</taxon>
    </lineage>
</organism>
<sequence length="73" mass="8318">MNIKFLNINSIIWGYTRSALCYMPFGIHYTSQKFNSICAITEYTLNVIGCLLITYPKSTNKGVWACNLSVIIF</sequence>
<dbReference type="HOGENOM" id="CLU_2705382_0_0_1"/>
<evidence type="ECO:0000313" key="2">
    <source>
        <dbReference type="Proteomes" id="UP000002872"/>
    </source>
</evidence>
<protein>
    <submittedName>
        <fullName evidence="1">Uncharacterized protein</fullName>
    </submittedName>
</protein>
<gene>
    <name evidence="1" type="ORF">NEQG_02533</name>
</gene>
<keyword evidence="2" id="KW-1185">Reference proteome</keyword>
<dbReference type="EMBL" id="GL870884">
    <property type="protein sequence ID" value="EIJ87198.1"/>
    <property type="molecule type" value="Genomic_DNA"/>
</dbReference>
<accession>I3EDA1</accession>
<dbReference type="Proteomes" id="UP000002872">
    <property type="component" value="Unassembled WGS sequence"/>
</dbReference>
<name>I3EDA1_NEMP3</name>
<dbReference type="InParanoid" id="I3EDA1"/>
<proteinExistence type="predicted"/>
<evidence type="ECO:0000313" key="1">
    <source>
        <dbReference type="EMBL" id="EIJ87198.1"/>
    </source>
</evidence>
<reference evidence="1" key="1">
    <citation type="submission" date="2011-01" db="EMBL/GenBank/DDBJ databases">
        <title>The Genome Sequence of Nematocida parisii strain ERTm3.</title>
        <authorList>
            <consortium name="The Broad Institute Genome Sequencing Platform"/>
            <consortium name="The Broad Institute Genome Sequencing Center for Infectious Disease"/>
            <person name="Cuomo C."/>
            <person name="Troemel E."/>
            <person name="Young S.K."/>
            <person name="Zeng Q."/>
            <person name="Gargeya S."/>
            <person name="Fitzgerald M."/>
            <person name="Haas B."/>
            <person name="Abouelleil A."/>
            <person name="Alvarado L."/>
            <person name="Arachchi H.M."/>
            <person name="Berlin A."/>
            <person name="Chapman S.B."/>
            <person name="Gearin G."/>
            <person name="Goldberg J."/>
            <person name="Griggs A."/>
            <person name="Gujja S."/>
            <person name="Hansen M."/>
            <person name="Heiman D."/>
            <person name="Howarth C."/>
            <person name="Larimer J."/>
            <person name="Lui A."/>
            <person name="MacDonald P.J.P."/>
            <person name="McCowen C."/>
            <person name="Montmayeur A."/>
            <person name="Murphy C."/>
            <person name="Neiman D."/>
            <person name="Pearson M."/>
            <person name="Priest M."/>
            <person name="Roberts A."/>
            <person name="Saif S."/>
            <person name="Shea T."/>
            <person name="Sisk P."/>
            <person name="Stolte C."/>
            <person name="Sykes S."/>
            <person name="Wortman J."/>
            <person name="Nusbaum C."/>
            <person name="Birren B."/>
        </authorList>
    </citation>
    <scope>NUCLEOTIDE SEQUENCE</scope>
    <source>
        <strain evidence="1">ERTm3</strain>
    </source>
</reference>
<dbReference type="VEuPathDB" id="MicrosporidiaDB:NEQG_02533"/>
<dbReference type="AlphaFoldDB" id="I3EDA1"/>